<dbReference type="Pfam" id="PF04982">
    <property type="entry name" value="TM_HPP"/>
    <property type="match status" value="1"/>
</dbReference>
<organism evidence="4 5">
    <name type="scientific">Aquabacterium lacunae</name>
    <dbReference type="NCBI Taxonomy" id="2528630"/>
    <lineage>
        <taxon>Bacteria</taxon>
        <taxon>Pseudomonadati</taxon>
        <taxon>Pseudomonadota</taxon>
        <taxon>Betaproteobacteria</taxon>
        <taxon>Burkholderiales</taxon>
        <taxon>Aquabacterium</taxon>
    </lineage>
</organism>
<dbReference type="InterPro" id="IPR007065">
    <property type="entry name" value="HPP"/>
</dbReference>
<name>A0A4Q9GUR5_9BURK</name>
<evidence type="ECO:0000256" key="2">
    <source>
        <dbReference type="SAM" id="Phobius"/>
    </source>
</evidence>
<accession>A0A4Q9GUR5</accession>
<keyword evidence="2" id="KW-0472">Membrane</keyword>
<feature type="transmembrane region" description="Helical" evidence="2">
    <location>
        <begin position="92"/>
        <end position="125"/>
    </location>
</feature>
<feature type="domain" description="HPP transmembrane region" evidence="3">
    <location>
        <begin position="32"/>
        <end position="172"/>
    </location>
</feature>
<feature type="transmembrane region" description="Helical" evidence="2">
    <location>
        <begin position="36"/>
        <end position="55"/>
    </location>
</feature>
<dbReference type="PANTHER" id="PTHR33741:SF5">
    <property type="entry name" value="TRANSMEMBRANE PROTEIN DDB_G0269096-RELATED"/>
    <property type="match status" value="1"/>
</dbReference>
<comment type="caution">
    <text evidence="4">The sequence shown here is derived from an EMBL/GenBank/DDBJ whole genome shotgun (WGS) entry which is preliminary data.</text>
</comment>
<dbReference type="InterPro" id="IPR058581">
    <property type="entry name" value="TM_HPP"/>
</dbReference>
<evidence type="ECO:0000313" key="4">
    <source>
        <dbReference type="EMBL" id="TBO27863.1"/>
    </source>
</evidence>
<sequence>MHKHSPRGLSLPFRRGPQPTLPPSVAQALQKPLLRLAWCVLGAAMGLALALWLVGPRVHPFLLASLGGSAVFLFGLTRAPAAQPRALLGGHLGGAAAGIACGLWLGDTVLAYSVAVGLTLGWMLLTRTVHPPAGATPLVMVHAQVGWGALWSPVLLGVLALVGVVMVWSRLYPRLVHYPVQALAPSPPTLNWGGWSD</sequence>
<protein>
    <submittedName>
        <fullName evidence="4">HPP family protein</fullName>
    </submittedName>
</protein>
<keyword evidence="5" id="KW-1185">Reference proteome</keyword>
<gene>
    <name evidence="4" type="ORF">EYS42_15615</name>
</gene>
<evidence type="ECO:0000313" key="5">
    <source>
        <dbReference type="Proteomes" id="UP000292120"/>
    </source>
</evidence>
<evidence type="ECO:0000256" key="1">
    <source>
        <dbReference type="SAM" id="MobiDB-lite"/>
    </source>
</evidence>
<keyword evidence="2" id="KW-1133">Transmembrane helix</keyword>
<proteinExistence type="predicted"/>
<dbReference type="RefSeq" id="WP_130969133.1">
    <property type="nucleotide sequence ID" value="NZ_SIXI01000008.1"/>
</dbReference>
<dbReference type="OrthoDB" id="9811720at2"/>
<reference evidence="4 5" key="1">
    <citation type="submission" date="2019-02" db="EMBL/GenBank/DDBJ databases">
        <title>Aquabacterium sp. strain KMB7.</title>
        <authorList>
            <person name="Chen W.-M."/>
        </authorList>
    </citation>
    <scope>NUCLEOTIDE SEQUENCE [LARGE SCALE GENOMIC DNA]</scope>
    <source>
        <strain evidence="4 5">KMB7</strain>
    </source>
</reference>
<feature type="transmembrane region" description="Helical" evidence="2">
    <location>
        <begin position="61"/>
        <end position="80"/>
    </location>
</feature>
<dbReference type="Proteomes" id="UP000292120">
    <property type="component" value="Unassembled WGS sequence"/>
</dbReference>
<feature type="region of interest" description="Disordered" evidence="1">
    <location>
        <begin position="1"/>
        <end position="22"/>
    </location>
</feature>
<dbReference type="PANTHER" id="PTHR33741">
    <property type="entry name" value="TRANSMEMBRANE PROTEIN DDB_G0269096-RELATED"/>
    <property type="match status" value="1"/>
</dbReference>
<dbReference type="AlphaFoldDB" id="A0A4Q9GUR5"/>
<feature type="transmembrane region" description="Helical" evidence="2">
    <location>
        <begin position="145"/>
        <end position="168"/>
    </location>
</feature>
<keyword evidence="2" id="KW-0812">Transmembrane</keyword>
<evidence type="ECO:0000259" key="3">
    <source>
        <dbReference type="Pfam" id="PF04982"/>
    </source>
</evidence>
<dbReference type="EMBL" id="SIXI01000008">
    <property type="protein sequence ID" value="TBO27863.1"/>
    <property type="molecule type" value="Genomic_DNA"/>
</dbReference>